<sequence length="45" mass="4981">MAVAWTVRKFRPYLEGTDSLLLLTIVASAGCETSVYPRGVWLDGH</sequence>
<name>A0A161N018_TRIIF</name>
<organism evidence="1">
    <name type="scientific">Triatoma infestans</name>
    <name type="common">Assassin bug</name>
    <dbReference type="NCBI Taxonomy" id="30076"/>
    <lineage>
        <taxon>Eukaryota</taxon>
        <taxon>Metazoa</taxon>
        <taxon>Ecdysozoa</taxon>
        <taxon>Arthropoda</taxon>
        <taxon>Hexapoda</taxon>
        <taxon>Insecta</taxon>
        <taxon>Pterygota</taxon>
        <taxon>Neoptera</taxon>
        <taxon>Paraneoptera</taxon>
        <taxon>Hemiptera</taxon>
        <taxon>Heteroptera</taxon>
        <taxon>Panheteroptera</taxon>
        <taxon>Cimicomorpha</taxon>
        <taxon>Reduviidae</taxon>
        <taxon>Triatominae</taxon>
        <taxon>Triatoma</taxon>
    </lineage>
</organism>
<dbReference type="EMBL" id="GEMB01003066">
    <property type="protein sequence ID" value="JAS00142.1"/>
    <property type="molecule type" value="Transcribed_RNA"/>
</dbReference>
<evidence type="ECO:0000313" key="1">
    <source>
        <dbReference type="EMBL" id="JAS00142.1"/>
    </source>
</evidence>
<accession>A0A161N018</accession>
<reference evidence="1" key="2">
    <citation type="journal article" date="2017" name="J. Med. Entomol.">
        <title>Transcriptome Analysis of the Triatoma infestans (Hemiptera: Reduviidae) Integument.</title>
        <authorList>
            <person name="Calderon-Fernandez G.M."/>
            <person name="Moriconi D.E."/>
            <person name="Dulbecco A.B."/>
            <person name="Juarez M.P."/>
        </authorList>
    </citation>
    <scope>NUCLEOTIDE SEQUENCE</scope>
    <source>
        <strain evidence="1">Int1</strain>
        <tissue evidence="1">Integument</tissue>
    </source>
</reference>
<proteinExistence type="predicted"/>
<dbReference type="AlphaFoldDB" id="A0A161N018"/>
<protein>
    <submittedName>
        <fullName evidence="1">Reverse ribonuclease</fullName>
    </submittedName>
</protein>
<reference evidence="1" key="1">
    <citation type="submission" date="2016-04" db="EMBL/GenBank/DDBJ databases">
        <authorList>
            <person name="Calderon-Fernandez G.M.Sr."/>
        </authorList>
    </citation>
    <scope>NUCLEOTIDE SEQUENCE</scope>
    <source>
        <strain evidence="1">Int1</strain>
        <tissue evidence="1">Integument</tissue>
    </source>
</reference>